<proteinExistence type="predicted"/>
<dbReference type="GO" id="GO:0006633">
    <property type="term" value="P:fatty acid biosynthetic process"/>
    <property type="evidence" value="ECO:0007669"/>
    <property type="project" value="TreeGrafter"/>
</dbReference>
<organism evidence="2 3">
    <name type="scientific">Futiania mangrovi</name>
    <dbReference type="NCBI Taxonomy" id="2959716"/>
    <lineage>
        <taxon>Bacteria</taxon>
        <taxon>Pseudomonadati</taxon>
        <taxon>Pseudomonadota</taxon>
        <taxon>Alphaproteobacteria</taxon>
        <taxon>Futianiales</taxon>
        <taxon>Futianiaceae</taxon>
        <taxon>Futiania</taxon>
    </lineage>
</organism>
<dbReference type="Proteomes" id="UP001055804">
    <property type="component" value="Unassembled WGS sequence"/>
</dbReference>
<keyword evidence="3" id="KW-1185">Reference proteome</keyword>
<dbReference type="InterPro" id="IPR050965">
    <property type="entry name" value="UPF0336/Enoyl-CoA_hydratase"/>
</dbReference>
<dbReference type="RefSeq" id="WP_269332949.1">
    <property type="nucleotide sequence ID" value="NZ_JAMZFT010000002.1"/>
</dbReference>
<feature type="domain" description="MaoC-like" evidence="1">
    <location>
        <begin position="7"/>
        <end position="90"/>
    </location>
</feature>
<accession>A0A9J6PLT9</accession>
<dbReference type="AlphaFoldDB" id="A0A9J6PLT9"/>
<reference evidence="2" key="1">
    <citation type="submission" date="2022-06" db="EMBL/GenBank/DDBJ databases">
        <title>Isolation and Genomics of Futiania mangrovii gen. nov., sp. nov., a Rare and Metabolically-versatile member in the Class Alphaproteobacteria.</title>
        <authorList>
            <person name="Liu L."/>
            <person name="Huang W.-C."/>
            <person name="Pan J."/>
            <person name="Li J."/>
            <person name="Huang Y."/>
            <person name="Du H."/>
            <person name="Liu Y."/>
            <person name="Li M."/>
        </authorList>
    </citation>
    <scope>NUCLEOTIDE SEQUENCE</scope>
    <source>
        <strain evidence="2">FT118</strain>
    </source>
</reference>
<protein>
    <submittedName>
        <fullName evidence="2">MaoC family dehydratase</fullName>
    </submittedName>
</protein>
<comment type="caution">
    <text evidence="2">The sequence shown here is derived from an EMBL/GenBank/DDBJ whole genome shotgun (WGS) entry which is preliminary data.</text>
</comment>
<evidence type="ECO:0000259" key="1">
    <source>
        <dbReference type="Pfam" id="PF01575"/>
    </source>
</evidence>
<dbReference type="PANTHER" id="PTHR43437:SF3">
    <property type="entry name" value="HYDROXYACYL-THIOESTER DEHYDRATASE TYPE 2, MITOCHONDRIAL"/>
    <property type="match status" value="1"/>
</dbReference>
<dbReference type="SUPFAM" id="SSF54637">
    <property type="entry name" value="Thioesterase/thiol ester dehydrase-isomerase"/>
    <property type="match status" value="1"/>
</dbReference>
<dbReference type="Pfam" id="PF01575">
    <property type="entry name" value="MaoC_dehydratas"/>
    <property type="match status" value="1"/>
</dbReference>
<sequence>MADSLTPVSLAVDAEKINLYAEVTDDFNPLHVDPVFAATTPMGGVIAHGTMSLALIWQSLAETFGDEKTAGAEVEVRFTRPVRIGDTVTAGGKPDPETPGRYRVWVKNQDGQPVIDGWAAL</sequence>
<evidence type="ECO:0000313" key="3">
    <source>
        <dbReference type="Proteomes" id="UP001055804"/>
    </source>
</evidence>
<dbReference type="Gene3D" id="3.10.129.10">
    <property type="entry name" value="Hotdog Thioesterase"/>
    <property type="match status" value="1"/>
</dbReference>
<dbReference type="CDD" id="cd03441">
    <property type="entry name" value="R_hydratase_like"/>
    <property type="match status" value="1"/>
</dbReference>
<evidence type="ECO:0000313" key="2">
    <source>
        <dbReference type="EMBL" id="MCP1337010.1"/>
    </source>
</evidence>
<dbReference type="GO" id="GO:0019171">
    <property type="term" value="F:(3R)-hydroxyacyl-[acyl-carrier-protein] dehydratase activity"/>
    <property type="evidence" value="ECO:0007669"/>
    <property type="project" value="TreeGrafter"/>
</dbReference>
<dbReference type="EMBL" id="JAMZFT010000002">
    <property type="protein sequence ID" value="MCP1337010.1"/>
    <property type="molecule type" value="Genomic_DNA"/>
</dbReference>
<dbReference type="InterPro" id="IPR002539">
    <property type="entry name" value="MaoC-like_dom"/>
</dbReference>
<dbReference type="PANTHER" id="PTHR43437">
    <property type="entry name" value="HYDROXYACYL-THIOESTER DEHYDRATASE TYPE 2, MITOCHONDRIAL-RELATED"/>
    <property type="match status" value="1"/>
</dbReference>
<dbReference type="InterPro" id="IPR029069">
    <property type="entry name" value="HotDog_dom_sf"/>
</dbReference>
<name>A0A9J6PLT9_9PROT</name>
<gene>
    <name evidence="2" type="ORF">NJQ99_11360</name>
</gene>